<feature type="region of interest" description="Disordered" evidence="1">
    <location>
        <begin position="819"/>
        <end position="857"/>
    </location>
</feature>
<sequence length="857" mass="97426">MLHKSKPNTPTGNHGESQSWFSPDVDLGLSDAQILADIDKSMAQGNRSPDGSSDSEEQSEQDYAAFRTITTFLHIIQRWPDLRRSNIQERNPDIWPNDRLVLKLCNAFATLSVMQHEIVAVGVAFHPVGREPPVDLLLSMQEFENFDILFNENPRGIHLTELNEIAGNQIRVPNPPKALKEALGAEPPSEQPFNENPRESHLTESNKIPGNQIGVPNPPDALKEALGAEPQNKNLLRYLMKLKVTSDNPTLGEHIWMLQTIFNTFKSKQDIQDPLMHYLVVTCFPKMWARIDHPRSAFYTEVLGSIQPRGSGFIKSEVPLASLETSNTSPGPVVFNEPAKKNAEDLQFLKVLVSRRDFGEDEFPVLHKRYTETNQQLDVCLYDEETCQEFCSVVNLVLKGFRESLSVFASYRLALIEKKENPKKPHKDAYFDVYQYGYMLHMLCRGAALPMYLKNVNPLLSDFHRPAPKRVYLFKEKSANKLVEIEREEPEAEKEELGVELEDGLEADNKDFEFSAEPEEESAEKGPHAWQICLRWIKLLVSYFSAASMLINHLSIQQFPIINVHLLRNSPGDNTLLSWKTLLKDPSYFPSRTLDPRDRTNEEIISMLEQAISFKPSHHGFRLQHIREDWEEIMKDEPADANKRLEIAEDFDRRFQAIEATIGIRGCLKYARDISNRLKNWKGARPGTTLSSLILNDIDSMVELCYVLSQFEKPGDFKGTVHCEANIANFLSNRNPQSQVPKEYGRIIAVSKNNCPSCHTLLGILEKDGRPFLSRGPHKIVFPCSLPLNLKQSVVDKMNKKFGAQLRKELLDFLNDMESRPRSYSSGSNVSSKGSAGMPNSPYHQPVQFAIESDEEE</sequence>
<organism evidence="2 3">
    <name type="scientific">Laccaria amethystina LaAM-08-1</name>
    <dbReference type="NCBI Taxonomy" id="1095629"/>
    <lineage>
        <taxon>Eukaryota</taxon>
        <taxon>Fungi</taxon>
        <taxon>Dikarya</taxon>
        <taxon>Basidiomycota</taxon>
        <taxon>Agaricomycotina</taxon>
        <taxon>Agaricomycetes</taxon>
        <taxon>Agaricomycetidae</taxon>
        <taxon>Agaricales</taxon>
        <taxon>Agaricineae</taxon>
        <taxon>Hydnangiaceae</taxon>
        <taxon>Laccaria</taxon>
    </lineage>
</organism>
<evidence type="ECO:0000313" key="2">
    <source>
        <dbReference type="EMBL" id="KIJ95726.1"/>
    </source>
</evidence>
<feature type="compositionally biased region" description="Polar residues" evidence="1">
    <location>
        <begin position="7"/>
        <end position="21"/>
    </location>
</feature>
<feature type="region of interest" description="Disordered" evidence="1">
    <location>
        <begin position="38"/>
        <end position="60"/>
    </location>
</feature>
<feature type="compositionally biased region" description="Low complexity" evidence="1">
    <location>
        <begin position="822"/>
        <end position="835"/>
    </location>
</feature>
<evidence type="ECO:0000256" key="1">
    <source>
        <dbReference type="SAM" id="MobiDB-lite"/>
    </source>
</evidence>
<dbReference type="HOGENOM" id="CLU_019839_0_0_1"/>
<protein>
    <submittedName>
        <fullName evidence="2">Uncharacterized protein</fullName>
    </submittedName>
</protein>
<feature type="region of interest" description="Disordered" evidence="1">
    <location>
        <begin position="1"/>
        <end position="24"/>
    </location>
</feature>
<dbReference type="AlphaFoldDB" id="A0A0C9XDB6"/>
<gene>
    <name evidence="2" type="ORF">K443DRAFT_682804</name>
</gene>
<name>A0A0C9XDB6_9AGAR</name>
<feature type="region of interest" description="Disordered" evidence="1">
    <location>
        <begin position="181"/>
        <end position="212"/>
    </location>
</feature>
<keyword evidence="3" id="KW-1185">Reference proteome</keyword>
<evidence type="ECO:0000313" key="3">
    <source>
        <dbReference type="Proteomes" id="UP000054477"/>
    </source>
</evidence>
<proteinExistence type="predicted"/>
<dbReference type="OrthoDB" id="3102385at2759"/>
<accession>A0A0C9XDB6</accession>
<dbReference type="Proteomes" id="UP000054477">
    <property type="component" value="Unassembled WGS sequence"/>
</dbReference>
<dbReference type="EMBL" id="KN838745">
    <property type="protein sequence ID" value="KIJ95726.1"/>
    <property type="molecule type" value="Genomic_DNA"/>
</dbReference>
<reference evidence="3" key="2">
    <citation type="submission" date="2015-01" db="EMBL/GenBank/DDBJ databases">
        <title>Evolutionary Origins and Diversification of the Mycorrhizal Mutualists.</title>
        <authorList>
            <consortium name="DOE Joint Genome Institute"/>
            <consortium name="Mycorrhizal Genomics Consortium"/>
            <person name="Kohler A."/>
            <person name="Kuo A."/>
            <person name="Nagy L.G."/>
            <person name="Floudas D."/>
            <person name="Copeland A."/>
            <person name="Barry K.W."/>
            <person name="Cichocki N."/>
            <person name="Veneault-Fourrey C."/>
            <person name="LaButti K."/>
            <person name="Lindquist E.A."/>
            <person name="Lipzen A."/>
            <person name="Lundell T."/>
            <person name="Morin E."/>
            <person name="Murat C."/>
            <person name="Riley R."/>
            <person name="Ohm R."/>
            <person name="Sun H."/>
            <person name="Tunlid A."/>
            <person name="Henrissat B."/>
            <person name="Grigoriev I.V."/>
            <person name="Hibbett D.S."/>
            <person name="Martin F."/>
        </authorList>
    </citation>
    <scope>NUCLEOTIDE SEQUENCE [LARGE SCALE GENOMIC DNA]</scope>
    <source>
        <strain evidence="3">LaAM-08-1</strain>
    </source>
</reference>
<reference evidence="2 3" key="1">
    <citation type="submission" date="2014-04" db="EMBL/GenBank/DDBJ databases">
        <authorList>
            <consortium name="DOE Joint Genome Institute"/>
            <person name="Kuo A."/>
            <person name="Kohler A."/>
            <person name="Nagy L.G."/>
            <person name="Floudas D."/>
            <person name="Copeland A."/>
            <person name="Barry K.W."/>
            <person name="Cichocki N."/>
            <person name="Veneault-Fourrey C."/>
            <person name="LaButti K."/>
            <person name="Lindquist E.A."/>
            <person name="Lipzen A."/>
            <person name="Lundell T."/>
            <person name="Morin E."/>
            <person name="Murat C."/>
            <person name="Sun H."/>
            <person name="Tunlid A."/>
            <person name="Henrissat B."/>
            <person name="Grigoriev I.V."/>
            <person name="Hibbett D.S."/>
            <person name="Martin F."/>
            <person name="Nordberg H.P."/>
            <person name="Cantor M.N."/>
            <person name="Hua S.X."/>
        </authorList>
    </citation>
    <scope>NUCLEOTIDE SEQUENCE [LARGE SCALE GENOMIC DNA]</scope>
    <source>
        <strain evidence="2 3">LaAM-08-1</strain>
    </source>
</reference>